<evidence type="ECO:0000256" key="4">
    <source>
        <dbReference type="HAMAP-Rule" id="MF_01363"/>
    </source>
</evidence>
<evidence type="ECO:0000256" key="1">
    <source>
        <dbReference type="ARBA" id="ARBA00008563"/>
    </source>
</evidence>
<protein>
    <recommendedName>
        <fullName evidence="4">Large ribosomal subunit protein bL21</fullName>
    </recommendedName>
</protein>
<comment type="similarity">
    <text evidence="1 4 5">Belongs to the bacterial ribosomal protein bL21 family.</text>
</comment>
<dbReference type="PANTHER" id="PTHR21349">
    <property type="entry name" value="50S RIBOSOMAL PROTEIN L21"/>
    <property type="match status" value="1"/>
</dbReference>
<dbReference type="AlphaFoldDB" id="A0A2N8HGE0"/>
<reference evidence="6 7" key="1">
    <citation type="journal article" date="2017" name="BMC Genomics">
        <title>Genome sequencing of 39 Akkermansia muciniphila isolates reveals its population structure, genomic and functional diverisity, and global distribution in mammalian gut microbiotas.</title>
        <authorList>
            <person name="Guo X."/>
            <person name="Li S."/>
            <person name="Zhang J."/>
            <person name="Wu F."/>
            <person name="Li X."/>
            <person name="Wu D."/>
            <person name="Zhang M."/>
            <person name="Ou Z."/>
            <person name="Jie Z."/>
            <person name="Yan Q."/>
            <person name="Li P."/>
            <person name="Yi J."/>
            <person name="Peng Y."/>
        </authorList>
    </citation>
    <scope>NUCLEOTIDE SEQUENCE [LARGE SCALE GENOMIC DNA]</scope>
    <source>
        <strain evidence="6 7">GP24</strain>
    </source>
</reference>
<dbReference type="NCBIfam" id="TIGR00061">
    <property type="entry name" value="L21"/>
    <property type="match status" value="1"/>
</dbReference>
<comment type="function">
    <text evidence="4 5">This protein binds to 23S rRNA in the presence of protein L20.</text>
</comment>
<keyword evidence="3 4" id="KW-0687">Ribonucleoprotein</keyword>
<dbReference type="SUPFAM" id="SSF141091">
    <property type="entry name" value="L21p-like"/>
    <property type="match status" value="1"/>
</dbReference>
<dbReference type="RefSeq" id="WP_102712031.1">
    <property type="nucleotide sequence ID" value="NZ_CABMLK010000002.1"/>
</dbReference>
<dbReference type="InterPro" id="IPR001787">
    <property type="entry name" value="Ribosomal_bL21"/>
</dbReference>
<dbReference type="EMBL" id="PJKA01000003">
    <property type="protein sequence ID" value="PNC19809.1"/>
    <property type="molecule type" value="Genomic_DNA"/>
</dbReference>
<dbReference type="GO" id="GO:0019843">
    <property type="term" value="F:rRNA binding"/>
    <property type="evidence" value="ECO:0007669"/>
    <property type="project" value="UniProtKB-UniRule"/>
</dbReference>
<evidence type="ECO:0000256" key="2">
    <source>
        <dbReference type="ARBA" id="ARBA00022980"/>
    </source>
</evidence>
<dbReference type="GO" id="GO:0005737">
    <property type="term" value="C:cytoplasm"/>
    <property type="evidence" value="ECO:0007669"/>
    <property type="project" value="UniProtKB-ARBA"/>
</dbReference>
<dbReference type="GO" id="GO:0005840">
    <property type="term" value="C:ribosome"/>
    <property type="evidence" value="ECO:0007669"/>
    <property type="project" value="UniProtKB-KW"/>
</dbReference>
<gene>
    <name evidence="4 6" type="primary">rplU</name>
    <name evidence="6" type="ORF">CXU22_02010</name>
</gene>
<dbReference type="OrthoDB" id="9813334at2"/>
<name>A0A2N8HGE0_9BACT</name>
<dbReference type="PANTHER" id="PTHR21349:SF0">
    <property type="entry name" value="LARGE RIBOSOMAL SUBUNIT PROTEIN BL21M"/>
    <property type="match status" value="1"/>
</dbReference>
<comment type="caution">
    <text evidence="6">The sequence shown here is derived from an EMBL/GenBank/DDBJ whole genome shotgun (WGS) entry which is preliminary data.</text>
</comment>
<accession>A0A2N8HGE0</accession>
<dbReference type="HAMAP" id="MF_01363">
    <property type="entry name" value="Ribosomal_bL21"/>
    <property type="match status" value="1"/>
</dbReference>
<dbReference type="GO" id="GO:1990904">
    <property type="term" value="C:ribonucleoprotein complex"/>
    <property type="evidence" value="ECO:0007669"/>
    <property type="project" value="UniProtKB-KW"/>
</dbReference>
<dbReference type="InterPro" id="IPR028909">
    <property type="entry name" value="bL21-like"/>
</dbReference>
<sequence length="105" mass="11510">MAYAIFKTGGKQYRVQAGDVIDVECINTLEEGAEASFDQVLMVENDGNVTLGTPTVAGATVSAKVVSQFRDKKIIAFKFKRRKGFHKKKGSRRSLTKLEITAINA</sequence>
<keyword evidence="4 5" id="KW-0699">rRNA-binding</keyword>
<evidence type="ECO:0000313" key="6">
    <source>
        <dbReference type="EMBL" id="PNC19809.1"/>
    </source>
</evidence>
<keyword evidence="2 4" id="KW-0689">Ribosomal protein</keyword>
<dbReference type="Pfam" id="PF00829">
    <property type="entry name" value="Ribosomal_L21p"/>
    <property type="match status" value="1"/>
</dbReference>
<evidence type="ECO:0000313" key="7">
    <source>
        <dbReference type="Proteomes" id="UP000236000"/>
    </source>
</evidence>
<organism evidence="6 7">
    <name type="scientific">Akkermansia muciniphila</name>
    <dbReference type="NCBI Taxonomy" id="239935"/>
    <lineage>
        <taxon>Bacteria</taxon>
        <taxon>Pseudomonadati</taxon>
        <taxon>Verrucomicrobiota</taxon>
        <taxon>Verrucomicrobiia</taxon>
        <taxon>Verrucomicrobiales</taxon>
        <taxon>Akkermansiaceae</taxon>
        <taxon>Akkermansia</taxon>
    </lineage>
</organism>
<keyword evidence="4 5" id="KW-0694">RNA-binding</keyword>
<dbReference type="GO" id="GO:0003735">
    <property type="term" value="F:structural constituent of ribosome"/>
    <property type="evidence" value="ECO:0007669"/>
    <property type="project" value="InterPro"/>
</dbReference>
<proteinExistence type="inferred from homology"/>
<evidence type="ECO:0000256" key="5">
    <source>
        <dbReference type="RuleBase" id="RU000562"/>
    </source>
</evidence>
<comment type="subunit">
    <text evidence="4">Part of the 50S ribosomal subunit. Contacts protein L20.</text>
</comment>
<evidence type="ECO:0000256" key="3">
    <source>
        <dbReference type="ARBA" id="ARBA00023274"/>
    </source>
</evidence>
<dbReference type="GO" id="GO:0006412">
    <property type="term" value="P:translation"/>
    <property type="evidence" value="ECO:0007669"/>
    <property type="project" value="UniProtKB-UniRule"/>
</dbReference>
<dbReference type="Proteomes" id="UP000236000">
    <property type="component" value="Unassembled WGS sequence"/>
</dbReference>
<dbReference type="InterPro" id="IPR036164">
    <property type="entry name" value="bL21-like_sf"/>
</dbReference>